<keyword evidence="2" id="KW-1133">Transmembrane helix</keyword>
<dbReference type="AlphaFoldDB" id="G0LGR6"/>
<reference evidence="4 5" key="1">
    <citation type="journal article" date="2011" name="PLoS ONE">
        <title>Haloquadratum walsbyi: limited diversity in a global pond.</title>
        <authorList>
            <person name="Dyall-Smith M."/>
            <person name="Pfeiffer F."/>
            <person name="Klee K."/>
            <person name="Palm P."/>
            <person name="Gross K."/>
            <person name="Schuster S.C."/>
            <person name="Rampp M."/>
            <person name="Oesterhelt D."/>
        </authorList>
    </citation>
    <scope>NUCLEOTIDE SEQUENCE [LARGE SCALE GENOMIC DNA]</scope>
    <source>
        <strain evidence="5">DSM 16854 / JCM 12705 / C23</strain>
    </source>
</reference>
<feature type="region of interest" description="Disordered" evidence="1">
    <location>
        <begin position="1"/>
        <end position="59"/>
    </location>
</feature>
<sequence length="88" mass="9589">MTIYLETMTDDNQPDTTSRSDSEPVSAYTIENEDNTNSTDDTAFEPEAVAEPEPIEPERPIPEHVLFVALGVLGTLGLLVSTIVPNLI</sequence>
<dbReference type="Pfam" id="PF23994">
    <property type="entry name" value="DUF7312"/>
    <property type="match status" value="1"/>
</dbReference>
<proteinExistence type="predicted"/>
<evidence type="ECO:0000313" key="4">
    <source>
        <dbReference type="EMBL" id="CCC39618.1"/>
    </source>
</evidence>
<dbReference type="Proteomes" id="UP000007954">
    <property type="component" value="Chromosome"/>
</dbReference>
<name>G0LGR6_HALWC</name>
<evidence type="ECO:0000256" key="1">
    <source>
        <dbReference type="SAM" id="MobiDB-lite"/>
    </source>
</evidence>
<keyword evidence="2" id="KW-0472">Membrane</keyword>
<protein>
    <recommendedName>
        <fullName evidence="3">DUF7312 domain-containing protein</fullName>
    </recommendedName>
</protein>
<feature type="domain" description="DUF7312" evidence="3">
    <location>
        <begin position="39"/>
        <end position="81"/>
    </location>
</feature>
<feature type="compositionally biased region" description="Acidic residues" evidence="1">
    <location>
        <begin position="42"/>
        <end position="55"/>
    </location>
</feature>
<dbReference type="HOGENOM" id="CLU_2695692_0_0_2"/>
<accession>G0LGR6</accession>
<feature type="transmembrane region" description="Helical" evidence="2">
    <location>
        <begin position="65"/>
        <end position="84"/>
    </location>
</feature>
<dbReference type="KEGG" id="hwc:Hqrw_1681"/>
<keyword evidence="2" id="KW-0812">Transmembrane</keyword>
<organism evidence="4 5">
    <name type="scientific">Haloquadratum walsbyi (strain DSM 16854 / JCM 12705 / C23)</name>
    <dbReference type="NCBI Taxonomy" id="768065"/>
    <lineage>
        <taxon>Archaea</taxon>
        <taxon>Methanobacteriati</taxon>
        <taxon>Methanobacteriota</taxon>
        <taxon>Stenosarchaea group</taxon>
        <taxon>Halobacteria</taxon>
        <taxon>Halobacteriales</taxon>
        <taxon>Haloferacaceae</taxon>
        <taxon>Haloquadratum</taxon>
    </lineage>
</organism>
<dbReference type="InterPro" id="IPR055736">
    <property type="entry name" value="DUF7312"/>
</dbReference>
<evidence type="ECO:0000256" key="2">
    <source>
        <dbReference type="SAM" id="Phobius"/>
    </source>
</evidence>
<gene>
    <name evidence="4" type="ordered locus">Hqrw_1681</name>
</gene>
<evidence type="ECO:0000313" key="5">
    <source>
        <dbReference type="Proteomes" id="UP000007954"/>
    </source>
</evidence>
<evidence type="ECO:0000259" key="3">
    <source>
        <dbReference type="Pfam" id="PF23994"/>
    </source>
</evidence>
<dbReference type="EMBL" id="FR746099">
    <property type="protein sequence ID" value="CCC39618.1"/>
    <property type="molecule type" value="Genomic_DNA"/>
</dbReference>